<name>A0A409VSJ1_PSICY</name>
<dbReference type="InParanoid" id="A0A409VSJ1"/>
<dbReference type="Proteomes" id="UP000283269">
    <property type="component" value="Unassembled WGS sequence"/>
</dbReference>
<dbReference type="AlphaFoldDB" id="A0A409VSJ1"/>
<protein>
    <submittedName>
        <fullName evidence="1">Uncharacterized protein</fullName>
    </submittedName>
</protein>
<keyword evidence="2" id="KW-1185">Reference proteome</keyword>
<evidence type="ECO:0000313" key="2">
    <source>
        <dbReference type="Proteomes" id="UP000283269"/>
    </source>
</evidence>
<dbReference type="EMBL" id="NHYD01003941">
    <property type="protein sequence ID" value="PPQ69156.1"/>
    <property type="molecule type" value="Genomic_DNA"/>
</dbReference>
<accession>A0A409VSJ1</accession>
<evidence type="ECO:0000313" key="1">
    <source>
        <dbReference type="EMBL" id="PPQ69156.1"/>
    </source>
</evidence>
<reference evidence="1 2" key="1">
    <citation type="journal article" date="2018" name="Evol. Lett.">
        <title>Horizontal gene cluster transfer increased hallucinogenic mushroom diversity.</title>
        <authorList>
            <person name="Reynolds H.T."/>
            <person name="Vijayakumar V."/>
            <person name="Gluck-Thaler E."/>
            <person name="Korotkin H.B."/>
            <person name="Matheny P.B."/>
            <person name="Slot J.C."/>
        </authorList>
    </citation>
    <scope>NUCLEOTIDE SEQUENCE [LARGE SCALE GENOMIC DNA]</scope>
    <source>
        <strain evidence="1 2">2631</strain>
    </source>
</reference>
<sequence>MQETLISIAETTVEHVTVEMHKMLTIAMETAITAITASAMKHVSAQMETLVSGAVGHASASASITAAEHLRIYGGGYYGRGSAYAPGAAEHHQSYEVAVGNGNVYGHGHSSGNGYANGIGYGHR</sequence>
<proteinExistence type="predicted"/>
<organism evidence="1 2">
    <name type="scientific">Psilocybe cyanescens</name>
    <dbReference type="NCBI Taxonomy" id="93625"/>
    <lineage>
        <taxon>Eukaryota</taxon>
        <taxon>Fungi</taxon>
        <taxon>Dikarya</taxon>
        <taxon>Basidiomycota</taxon>
        <taxon>Agaricomycotina</taxon>
        <taxon>Agaricomycetes</taxon>
        <taxon>Agaricomycetidae</taxon>
        <taxon>Agaricales</taxon>
        <taxon>Agaricineae</taxon>
        <taxon>Strophariaceae</taxon>
        <taxon>Psilocybe</taxon>
    </lineage>
</organism>
<gene>
    <name evidence="1" type="ORF">CVT25_004536</name>
</gene>
<comment type="caution">
    <text evidence="1">The sequence shown here is derived from an EMBL/GenBank/DDBJ whole genome shotgun (WGS) entry which is preliminary data.</text>
</comment>
<dbReference type="STRING" id="93625.A0A409VSJ1"/>